<proteinExistence type="predicted"/>
<dbReference type="InterPro" id="IPR013783">
    <property type="entry name" value="Ig-like_fold"/>
</dbReference>
<accession>A0A948RYG4</accession>
<dbReference type="SUPFAM" id="SSF51126">
    <property type="entry name" value="Pectin lyase-like"/>
    <property type="match status" value="1"/>
</dbReference>
<comment type="caution">
    <text evidence="3">The sequence shown here is derived from an EMBL/GenBank/DDBJ whole genome shotgun (WGS) entry which is preliminary data.</text>
</comment>
<reference evidence="3" key="1">
    <citation type="submission" date="2021-05" db="EMBL/GenBank/DDBJ databases">
        <title>Energy efficiency and biological interactions define the core microbiome of deep oligotrophic groundwater.</title>
        <authorList>
            <person name="Mehrshad M."/>
            <person name="Lopez-Fernandez M."/>
            <person name="Bell E."/>
            <person name="Bernier-Latmani R."/>
            <person name="Bertilsson S."/>
            <person name="Dopson M."/>
        </authorList>
    </citation>
    <scope>NUCLEOTIDE SEQUENCE</scope>
    <source>
        <strain evidence="3">Modern_marine.mb.64</strain>
    </source>
</reference>
<dbReference type="Gene3D" id="2.60.40.4070">
    <property type="match status" value="1"/>
</dbReference>
<evidence type="ECO:0000256" key="1">
    <source>
        <dbReference type="SAM" id="SignalP"/>
    </source>
</evidence>
<organism evidence="3 4">
    <name type="scientific">Eiseniibacteriota bacterium</name>
    <dbReference type="NCBI Taxonomy" id="2212470"/>
    <lineage>
        <taxon>Bacteria</taxon>
        <taxon>Candidatus Eiseniibacteriota</taxon>
    </lineage>
</organism>
<feature type="domain" description="Right handed beta helix" evidence="2">
    <location>
        <begin position="140"/>
        <end position="257"/>
    </location>
</feature>
<keyword evidence="1" id="KW-0732">Signal</keyword>
<evidence type="ECO:0000259" key="2">
    <source>
        <dbReference type="Pfam" id="PF13229"/>
    </source>
</evidence>
<dbReference type="NCBIfam" id="TIGR04183">
    <property type="entry name" value="Por_Secre_tail"/>
    <property type="match status" value="1"/>
</dbReference>
<evidence type="ECO:0000313" key="4">
    <source>
        <dbReference type="Proteomes" id="UP000777784"/>
    </source>
</evidence>
<dbReference type="InterPro" id="IPR026444">
    <property type="entry name" value="Secre_tail"/>
</dbReference>
<sequence length="715" mass="78078">MRRIALFVAAFLLAPALAAGAADREVFLVKPDGTGDFPTIQAAISALDDGAIIELADGTFRGEGNRDLYPECRDLSIRSQSMNPQLCIIDCEGSQEDPHWAFAFSCGGGLPRWPFTLEGITFRGGYGYAGGALLSYDGYCYECVNCIFTENTAEQMGGAVYVGWGSPNFTDCLFYNNYSGDKGGALYFVEYCNSIIKGCTIVDNHAEGGGGGIFAYFNSQIYLENTIIADSFSGEGILCEWDSGAALHCCDIYGNAGGDYVGCLEGQEGINGNIHEDPLFCNYLNQDYRLSEESPCAPLTEPNTECPLIGSEPVGCGSIVLTYPNGGELFYVGDHATIRWDIYDSHGLFIKVELLHNDEVCAEIYNAVGNDGEIGWVVFQCGPWESGYKIRLTDLLFNYSEESDMPFNIMPEFGISSIEDIGNDQGRQVRLTWRRSPFDGPEQPVINGYEIYRRQDEYKTAETNQRVEGWDYIATVPAHGDDIYQAVAPTLCDSTEQGGICWSAFFLRAVTPDPRIFFETAADSGYSIDNLAPSAPANFRFLSSSVLGWDEAPEADFDYFTIYGSESGYLGPDAVVIGYTTGTTMDVSDHSFNYYHVTASDFAGNEGEESTVTTSGVGAMEAGRSLILYQNYPNPSFNATTLSFYLPAETDVKLDLFDIAGRAVLTFVNGRMGPGLHNIRWAGILPSGESAPMGVYFYRLTAGGSIQTKKLIMSR</sequence>
<dbReference type="AlphaFoldDB" id="A0A948RYG4"/>
<feature type="chain" id="PRO_5037396105" evidence="1">
    <location>
        <begin position="22"/>
        <end position="715"/>
    </location>
</feature>
<dbReference type="InterPro" id="IPR011050">
    <property type="entry name" value="Pectin_lyase_fold/virulence"/>
</dbReference>
<dbReference type="EMBL" id="JAHJDP010000099">
    <property type="protein sequence ID" value="MBU2692751.1"/>
    <property type="molecule type" value="Genomic_DNA"/>
</dbReference>
<name>A0A948RYG4_UNCEI</name>
<dbReference type="InterPro" id="IPR012334">
    <property type="entry name" value="Pectin_lyas_fold"/>
</dbReference>
<gene>
    <name evidence="3" type="ORF">KJ970_17680</name>
</gene>
<dbReference type="Gene3D" id="2.160.20.10">
    <property type="entry name" value="Single-stranded right-handed beta-helix, Pectin lyase-like"/>
    <property type="match status" value="1"/>
</dbReference>
<evidence type="ECO:0000313" key="3">
    <source>
        <dbReference type="EMBL" id="MBU2692751.1"/>
    </source>
</evidence>
<dbReference type="Gene3D" id="2.60.40.10">
    <property type="entry name" value="Immunoglobulins"/>
    <property type="match status" value="1"/>
</dbReference>
<dbReference type="Pfam" id="PF13229">
    <property type="entry name" value="Beta_helix"/>
    <property type="match status" value="1"/>
</dbReference>
<dbReference type="Proteomes" id="UP000777784">
    <property type="component" value="Unassembled WGS sequence"/>
</dbReference>
<feature type="signal peptide" evidence="1">
    <location>
        <begin position="1"/>
        <end position="21"/>
    </location>
</feature>
<dbReference type="InterPro" id="IPR039448">
    <property type="entry name" value="Beta_helix"/>
</dbReference>
<protein>
    <submittedName>
        <fullName evidence="3">T9SS type A sorting domain-containing protein</fullName>
    </submittedName>
</protein>